<dbReference type="Pfam" id="PF10433">
    <property type="entry name" value="Beta-prop_RSE1_1st"/>
    <property type="match status" value="1"/>
</dbReference>
<evidence type="ECO:0000313" key="6">
    <source>
        <dbReference type="EMBL" id="VUZ50978.1"/>
    </source>
</evidence>
<evidence type="ECO:0000256" key="2">
    <source>
        <dbReference type="ARBA" id="ARBA00023242"/>
    </source>
</evidence>
<dbReference type="GO" id="GO:0005634">
    <property type="term" value="C:nucleus"/>
    <property type="evidence" value="ECO:0007669"/>
    <property type="project" value="UniProtKB-SubCell"/>
</dbReference>
<keyword evidence="7" id="KW-1185">Reference proteome</keyword>
<organism evidence="6 7">
    <name type="scientific">Hymenolepis diminuta</name>
    <name type="common">Rat tapeworm</name>
    <dbReference type="NCBI Taxonomy" id="6216"/>
    <lineage>
        <taxon>Eukaryota</taxon>
        <taxon>Metazoa</taxon>
        <taxon>Spiralia</taxon>
        <taxon>Lophotrochozoa</taxon>
        <taxon>Platyhelminthes</taxon>
        <taxon>Cestoda</taxon>
        <taxon>Eucestoda</taxon>
        <taxon>Cyclophyllidea</taxon>
        <taxon>Hymenolepididae</taxon>
        <taxon>Hymenolepis</taxon>
    </lineage>
</organism>
<evidence type="ECO:0000256" key="1">
    <source>
        <dbReference type="ARBA" id="ARBA00004123"/>
    </source>
</evidence>
<evidence type="ECO:0000259" key="4">
    <source>
        <dbReference type="Pfam" id="PF10433"/>
    </source>
</evidence>
<feature type="domain" description="RSE1/DDB1/CPSF1 C-terminal" evidence="3">
    <location>
        <begin position="1240"/>
        <end position="1585"/>
    </location>
</feature>
<dbReference type="InterPro" id="IPR015943">
    <property type="entry name" value="WD40/YVTN_repeat-like_dom_sf"/>
</dbReference>
<dbReference type="InterPro" id="IPR058543">
    <property type="entry name" value="Beta-prop_RSE1/DDB1/CPSF1_2nd"/>
</dbReference>
<sequence>MDSRLTTFSTFSRQVVPPTAVSHSVYCNCLHPNRKNLAVVRGNLIEIYDIIDDSGHERFRYVTGTSLFDEVKSIATVRFCGDQLDSLVIRFHEAKVSVVTFDVNTYEFKSICLHTYEHLSLKFGKTHFNTLSIIRVDPLQRCAVTPVYEGFLAVMPFRRVDSLINTQHQKEETAEFSWQSKGSAPILPTYTTYLSTSTGEMINSVKDMHFLFGFYEPTLLVLYEPFKTWAGRISTRKDTCCIVALSINLQERANPVIWFQESLPFDCHTILPVKMPIGGVVVFATNSIIYLKQTLPSRGLPLNYYAKISTSFPFSQDVPACGPLALDGCFASLLPSSDEILIVTRDGTAYILTLLLEKANNTVTDLHLSKVSSLTVAENITYLGDNRLFIGSCLSDSLLLKFSTTPKMVTQESLSFKDAGNGEGSDADSAVEHTESENGFVGMDVSACGDIPATIDEIDIKLYGSDAFSKSVRSFQINEYEFKVLDRFLNIGPIRSISCGEVPYLATGQTDPTDEALTQAQMELAHTELLVCADKKADNSKLFQLHQSVRARGLNTFELPEYDSLWSLYGPPVAILNQLGEEQQVEQEPQNAAKGVEIVEEMVENDVNQENAKDTSSKDMTESFNSNMGSPRHSFLLLTRDDSSMVLEMGKEVVELEVSGFKTNETTVIAANLGFQYLKRPFQHLLLPTVKNGKREYMVEVDYPYILQVCPTSIRLLNGPHLVEELHLTAESRVTMARVADPYVLINTYDEDLILLSLKDPNSKDGTTKHFSLQYPGPHQLVISSSSNNLPISKYFNLARLKVAQIAPLNCFYLYHDVTGRLSKWLESAVSSNHVIGNPRNKENNADMDKTDSSLRTVDEEDLLLYGHILDAVKREGGYDQVGSKRMDTSQYGDNFKGQDDSDESISSYFAFVYFSNGVLEIYSIPEFKCLYEVRNFADLPQILTDSRGLPVGDKSIEHKEEMMPDDFAPSIRELLLTTLNEDRGRPVLLVRTDREVVCYEALCPTADEAFPLAPIPVPTSDLDSTHSIQSLLRWRRMPVLCSLLMPNRLRSDPRVADIHAKLMGKMNIMHAFEQIGGHRGVFICGSYPVWLFCNRFGRINVFPHAIDGIISSFSPLNMESCPDGFVYFTHSNEMKLATLLPGYSYESEVGIGQIPVEDKPNFVQYHNKSKTYVVITSKEVKCCTVVKLTNEGLKEEEEVIRPPTCLLPKIDNYRMQVLAPVLSSDLRAGPTYELVPNSVFEFEQFEVVSSLTTVQLSSDLTFNETKDYLAIGANMSYGEEIPVRGRIVLIDIIEVVPEPGQPLTQHKVKKVYDGDQKGPVTALASCQGFLLSAIGQKIYIWTLMNGDLEGVAFVDTNVYIHSLMTANNIILAVDVNSSIHVLRFQVDMHVLSVVSRNFDYQTAFTANFFVDGGKLGYVVTDEMGNVMIYLYEPVELTSRHGQRLVRRVDAHLPSVTTTSLRVGNRFRHPLLSIKALQTELNEIKKNQEKTNKSVVGSGLFALLEYERARHSVYLGTRSGAIYVLTPIRQQTFTRLGIVEKNIINFVSSNAGLVPRACRQYHYNIPSLTNPCGNVIDGDLIQRYLLIPHDVKVEVAKKSGQSVQSIMDDIADIGAISLHF</sequence>
<dbReference type="Pfam" id="PF23726">
    <property type="entry name" value="Beta-prop_RSE1_2nd"/>
    <property type="match status" value="1"/>
</dbReference>
<dbReference type="InterPro" id="IPR050358">
    <property type="entry name" value="RSE1/DDB1/CFT1"/>
</dbReference>
<keyword evidence="2" id="KW-0539">Nucleus</keyword>
<dbReference type="Proteomes" id="UP000321570">
    <property type="component" value="Unassembled WGS sequence"/>
</dbReference>
<evidence type="ECO:0008006" key="8">
    <source>
        <dbReference type="Google" id="ProtNLM"/>
    </source>
</evidence>
<dbReference type="PANTHER" id="PTHR10644">
    <property type="entry name" value="DNA REPAIR/RNA PROCESSING CPSF FAMILY"/>
    <property type="match status" value="1"/>
</dbReference>
<evidence type="ECO:0000259" key="5">
    <source>
        <dbReference type="Pfam" id="PF23726"/>
    </source>
</evidence>
<dbReference type="InterPro" id="IPR004871">
    <property type="entry name" value="RSE1/DDB1/CPSF1_C"/>
</dbReference>
<protein>
    <recommendedName>
        <fullName evidence="8">CPSF_A domain-containing protein</fullName>
    </recommendedName>
</protein>
<evidence type="ECO:0000259" key="3">
    <source>
        <dbReference type="Pfam" id="PF03178"/>
    </source>
</evidence>
<comment type="subcellular location">
    <subcellularLocation>
        <location evidence="1">Nucleus</location>
    </subcellularLocation>
</comment>
<dbReference type="Pfam" id="PF03178">
    <property type="entry name" value="CPSF_A"/>
    <property type="match status" value="1"/>
</dbReference>
<evidence type="ECO:0000313" key="7">
    <source>
        <dbReference type="Proteomes" id="UP000321570"/>
    </source>
</evidence>
<dbReference type="InterPro" id="IPR018846">
    <property type="entry name" value="Beta-prop_RSE1/DDB1/CPSF1_1st"/>
</dbReference>
<proteinExistence type="predicted"/>
<feature type="domain" description="RSE1/DDB1/CPSF1 second beta-propeller" evidence="5">
    <location>
        <begin position="627"/>
        <end position="1140"/>
    </location>
</feature>
<dbReference type="Gene3D" id="2.130.10.10">
    <property type="entry name" value="YVTN repeat-like/Quinoprotein amine dehydrogenase"/>
    <property type="match status" value="2"/>
</dbReference>
<reference evidence="6 7" key="1">
    <citation type="submission" date="2019-07" db="EMBL/GenBank/DDBJ databases">
        <authorList>
            <person name="Jastrzebski P J."/>
            <person name="Paukszto L."/>
            <person name="Jastrzebski P J."/>
        </authorList>
    </citation>
    <scope>NUCLEOTIDE SEQUENCE [LARGE SCALE GENOMIC DNA]</scope>
    <source>
        <strain evidence="6 7">WMS-il1</strain>
    </source>
</reference>
<gene>
    <name evidence="6" type="ORF">WMSIL1_LOCUS9769</name>
</gene>
<accession>A0A564YWF6</accession>
<dbReference type="EMBL" id="CABIJS010000410">
    <property type="protein sequence ID" value="VUZ50978.1"/>
    <property type="molecule type" value="Genomic_DNA"/>
</dbReference>
<dbReference type="GO" id="GO:0003676">
    <property type="term" value="F:nucleic acid binding"/>
    <property type="evidence" value="ECO:0007669"/>
    <property type="project" value="InterPro"/>
</dbReference>
<name>A0A564YWF6_HYMDI</name>
<feature type="domain" description="RSE1/DDB1/CPSF1 first beta-propeller" evidence="4">
    <location>
        <begin position="20"/>
        <end position="406"/>
    </location>
</feature>